<dbReference type="EMBL" id="JACMSC010000002">
    <property type="protein sequence ID" value="KAG6532992.1"/>
    <property type="molecule type" value="Genomic_DNA"/>
</dbReference>
<evidence type="ECO:0000256" key="7">
    <source>
        <dbReference type="ARBA" id="ARBA00023316"/>
    </source>
</evidence>
<evidence type="ECO:0000256" key="6">
    <source>
        <dbReference type="ARBA" id="ARBA00023295"/>
    </source>
</evidence>
<protein>
    <recommendedName>
        <fullName evidence="12">Exopolygalacturonase</fullName>
        <ecNumber evidence="8">3.2.1.67</ecNumber>
    </recommendedName>
    <alternativeName>
        <fullName evidence="9">Galacturan 1,4-alpha-galacturonidase</fullName>
    </alternativeName>
    <alternativeName>
        <fullName evidence="13">Pectinase</fullName>
    </alternativeName>
</protein>
<gene>
    <name evidence="17" type="ORF">ZIOFF_006852</name>
</gene>
<evidence type="ECO:0000256" key="1">
    <source>
        <dbReference type="ARBA" id="ARBA00004191"/>
    </source>
</evidence>
<dbReference type="GO" id="GO:0004650">
    <property type="term" value="F:polygalacturonase activity"/>
    <property type="evidence" value="ECO:0007669"/>
    <property type="project" value="InterPro"/>
</dbReference>
<keyword evidence="18" id="KW-1185">Reference proteome</keyword>
<accession>A0A8J5LW15</accession>
<keyword evidence="16" id="KW-0732">Signal</keyword>
<dbReference type="GO" id="GO:0071555">
    <property type="term" value="P:cell wall organization"/>
    <property type="evidence" value="ECO:0007669"/>
    <property type="project" value="UniProtKB-KW"/>
</dbReference>
<dbReference type="AlphaFoldDB" id="A0A8J5LW15"/>
<comment type="subcellular location">
    <subcellularLocation>
        <location evidence="1">Secreted</location>
        <location evidence="1">Cell wall</location>
    </subcellularLocation>
</comment>
<comment type="caution">
    <text evidence="17">The sequence shown here is derived from an EMBL/GenBank/DDBJ whole genome shotgun (WGS) entry which is preliminary data.</text>
</comment>
<dbReference type="EC" id="3.2.1.67" evidence="8"/>
<evidence type="ECO:0000256" key="8">
    <source>
        <dbReference type="ARBA" id="ARBA00038933"/>
    </source>
</evidence>
<name>A0A8J5LW15_ZINOF</name>
<evidence type="ECO:0000256" key="16">
    <source>
        <dbReference type="SAM" id="SignalP"/>
    </source>
</evidence>
<proteinExistence type="inferred from homology"/>
<evidence type="ECO:0000256" key="11">
    <source>
        <dbReference type="ARBA" id="ARBA00057651"/>
    </source>
</evidence>
<evidence type="ECO:0000256" key="5">
    <source>
        <dbReference type="ARBA" id="ARBA00022801"/>
    </source>
</evidence>
<dbReference type="SMART" id="SM00710">
    <property type="entry name" value="PbH1"/>
    <property type="match status" value="5"/>
</dbReference>
<evidence type="ECO:0000256" key="3">
    <source>
        <dbReference type="ARBA" id="ARBA00022512"/>
    </source>
</evidence>
<keyword evidence="7" id="KW-0961">Cell wall biogenesis/degradation</keyword>
<dbReference type="OrthoDB" id="187139at2759"/>
<dbReference type="PROSITE" id="PS00502">
    <property type="entry name" value="POLYGALACTURONASE"/>
    <property type="match status" value="1"/>
</dbReference>
<feature type="signal peptide" evidence="16">
    <location>
        <begin position="1"/>
        <end position="19"/>
    </location>
</feature>
<keyword evidence="5 15" id="KW-0378">Hydrolase</keyword>
<evidence type="ECO:0000256" key="14">
    <source>
        <dbReference type="PROSITE-ProRule" id="PRU10052"/>
    </source>
</evidence>
<evidence type="ECO:0000256" key="2">
    <source>
        <dbReference type="ARBA" id="ARBA00008834"/>
    </source>
</evidence>
<evidence type="ECO:0000313" key="18">
    <source>
        <dbReference type="Proteomes" id="UP000734854"/>
    </source>
</evidence>
<evidence type="ECO:0000256" key="4">
    <source>
        <dbReference type="ARBA" id="ARBA00022525"/>
    </source>
</evidence>
<dbReference type="Proteomes" id="UP000734854">
    <property type="component" value="Unassembled WGS sequence"/>
</dbReference>
<evidence type="ECO:0000256" key="12">
    <source>
        <dbReference type="ARBA" id="ARBA00068298"/>
    </source>
</evidence>
<organism evidence="17 18">
    <name type="scientific">Zingiber officinale</name>
    <name type="common">Ginger</name>
    <name type="synonym">Amomum zingiber</name>
    <dbReference type="NCBI Taxonomy" id="94328"/>
    <lineage>
        <taxon>Eukaryota</taxon>
        <taxon>Viridiplantae</taxon>
        <taxon>Streptophyta</taxon>
        <taxon>Embryophyta</taxon>
        <taxon>Tracheophyta</taxon>
        <taxon>Spermatophyta</taxon>
        <taxon>Magnoliopsida</taxon>
        <taxon>Liliopsida</taxon>
        <taxon>Zingiberales</taxon>
        <taxon>Zingiberaceae</taxon>
        <taxon>Zingiber</taxon>
    </lineage>
</organism>
<feature type="chain" id="PRO_5035255462" description="Exopolygalacturonase" evidence="16">
    <location>
        <begin position="20"/>
        <end position="394"/>
    </location>
</feature>
<comment type="catalytic activity">
    <reaction evidence="10">
        <text>[(1-&gt;4)-alpha-D-galacturonosyl](n) + H2O = alpha-D-galacturonate + [(1-&gt;4)-alpha-D-galacturonosyl](n-1)</text>
        <dbReference type="Rhea" id="RHEA:14117"/>
        <dbReference type="Rhea" id="RHEA-COMP:14570"/>
        <dbReference type="Rhea" id="RHEA-COMP:14572"/>
        <dbReference type="ChEBI" id="CHEBI:15377"/>
        <dbReference type="ChEBI" id="CHEBI:58658"/>
        <dbReference type="ChEBI" id="CHEBI:140523"/>
        <dbReference type="EC" id="3.2.1.67"/>
    </reaction>
</comment>
<keyword evidence="4" id="KW-0964">Secreted</keyword>
<evidence type="ECO:0000256" key="15">
    <source>
        <dbReference type="RuleBase" id="RU361169"/>
    </source>
</evidence>
<dbReference type="InterPro" id="IPR006626">
    <property type="entry name" value="PbH1"/>
</dbReference>
<keyword evidence="3" id="KW-0134">Cell wall</keyword>
<evidence type="ECO:0000256" key="9">
    <source>
        <dbReference type="ARBA" id="ARBA00043142"/>
    </source>
</evidence>
<sequence>MKLLLLLCLMDCFLAVAQTSSGTFNVLNYGAMADGISDDNKAFMAAWKAACSFTGGVKLLIPKGTYLVGPVKFDGPCRNVSSITVSMEGYMKASTNLSKYVSGDDWIQFGWVHHLTLTGGGTFDGQGALSWPFNECSKTEKCKVLPSSIKFVYTEHTVMKSIKSLNSKFFHIVLLGCKNFWGSNIVAQAPSDSPNTDGFHIERSLGVNIYNSVITTGDDCISIGQSNEQVVISGITCGPGHGISVGSLGRYENEGDVKGLLIKDCTLSGTANGLRIKTWKNSPGKSSVSNLTFQNIILNSVANPIIIDQAYCPYAVCSSKVPSLVSIRDIIFSDIRGTSTTPVAVTLKCSSGVPCENVNLHDVHLRYVGGSPTIAECLNVQATYSGTQLPLPCN</sequence>
<evidence type="ECO:0000313" key="17">
    <source>
        <dbReference type="EMBL" id="KAG6532992.1"/>
    </source>
</evidence>
<evidence type="ECO:0000256" key="10">
    <source>
        <dbReference type="ARBA" id="ARBA00048766"/>
    </source>
</evidence>
<dbReference type="GO" id="GO:0047911">
    <property type="term" value="F:galacturan 1,4-alpha-galacturonidase activity"/>
    <property type="evidence" value="ECO:0007669"/>
    <property type="project" value="UniProtKB-EC"/>
</dbReference>
<dbReference type="Pfam" id="PF00295">
    <property type="entry name" value="Glyco_hydro_28"/>
    <property type="match status" value="1"/>
</dbReference>
<keyword evidence="6 15" id="KW-0326">Glycosidase</keyword>
<feature type="active site" evidence="14">
    <location>
        <position position="241"/>
    </location>
</feature>
<comment type="function">
    <text evidence="11">May function in depolymerizing pectin during pollen development, germination, and tube growth. Acts as an exo-polygalacturonase.</text>
</comment>
<comment type="similarity">
    <text evidence="2 15">Belongs to the glycosyl hydrolase 28 family.</text>
</comment>
<dbReference type="PANTHER" id="PTHR31375">
    <property type="match status" value="1"/>
</dbReference>
<dbReference type="InterPro" id="IPR000743">
    <property type="entry name" value="Glyco_hydro_28"/>
</dbReference>
<reference evidence="17 18" key="1">
    <citation type="submission" date="2020-08" db="EMBL/GenBank/DDBJ databases">
        <title>Plant Genome Project.</title>
        <authorList>
            <person name="Zhang R.-G."/>
        </authorList>
    </citation>
    <scope>NUCLEOTIDE SEQUENCE [LARGE SCALE GENOMIC DNA]</scope>
    <source>
        <tissue evidence="17">Rhizome</tissue>
    </source>
</reference>
<dbReference type="FunFam" id="2.160.20.10:FF:000004">
    <property type="entry name" value="Pectin lyase-like superfamily protein"/>
    <property type="match status" value="1"/>
</dbReference>
<dbReference type="GO" id="GO:0005975">
    <property type="term" value="P:carbohydrate metabolic process"/>
    <property type="evidence" value="ECO:0007669"/>
    <property type="project" value="InterPro"/>
</dbReference>
<evidence type="ECO:0000256" key="13">
    <source>
        <dbReference type="ARBA" id="ARBA00083621"/>
    </source>
</evidence>